<dbReference type="Proteomes" id="UP000256779">
    <property type="component" value="Unassembled WGS sequence"/>
</dbReference>
<dbReference type="InterPro" id="IPR001646">
    <property type="entry name" value="5peptide_repeat"/>
</dbReference>
<proteinExistence type="predicted"/>
<name>A0A3D9L3Z5_MARFU</name>
<dbReference type="InterPro" id="IPR052949">
    <property type="entry name" value="PA_immunity-related"/>
</dbReference>
<keyword evidence="2" id="KW-1185">Reference proteome</keyword>
<dbReference type="PANTHER" id="PTHR42999:SF1">
    <property type="entry name" value="PENTAPEPTIDE REPEAT-CONTAINING PROTEIN"/>
    <property type="match status" value="1"/>
</dbReference>
<dbReference type="SUPFAM" id="SSF141571">
    <property type="entry name" value="Pentapeptide repeat-like"/>
    <property type="match status" value="1"/>
</dbReference>
<dbReference type="AlphaFoldDB" id="A0A3D9L3Z5"/>
<dbReference type="Gene3D" id="2.160.20.80">
    <property type="entry name" value="E3 ubiquitin-protein ligase SopA"/>
    <property type="match status" value="1"/>
</dbReference>
<reference evidence="1 2" key="1">
    <citation type="submission" date="2018-07" db="EMBL/GenBank/DDBJ databases">
        <title>Genomic Encyclopedia of Type Strains, Phase IV (KMG-IV): sequencing the most valuable type-strain genomes for metagenomic binning, comparative biology and taxonomic classification.</title>
        <authorList>
            <person name="Goeker M."/>
        </authorList>
    </citation>
    <scope>NUCLEOTIDE SEQUENCE [LARGE SCALE GENOMIC DNA]</scope>
    <source>
        <strain evidence="1 2">DSM 4134</strain>
    </source>
</reference>
<comment type="caution">
    <text evidence="1">The sequence shown here is derived from an EMBL/GenBank/DDBJ whole genome shotgun (WGS) entry which is preliminary data.</text>
</comment>
<organism evidence="1 2">
    <name type="scientific">Marinoscillum furvescens DSM 4134</name>
    <dbReference type="NCBI Taxonomy" id="1122208"/>
    <lineage>
        <taxon>Bacteria</taxon>
        <taxon>Pseudomonadati</taxon>
        <taxon>Bacteroidota</taxon>
        <taxon>Cytophagia</taxon>
        <taxon>Cytophagales</taxon>
        <taxon>Reichenbachiellaceae</taxon>
        <taxon>Marinoscillum</taxon>
    </lineage>
</organism>
<dbReference type="RefSeq" id="WP_115867610.1">
    <property type="nucleotide sequence ID" value="NZ_QREG01000006.1"/>
</dbReference>
<gene>
    <name evidence="1" type="ORF">C7460_10612</name>
</gene>
<dbReference type="OrthoDB" id="67652at2"/>
<protein>
    <submittedName>
        <fullName evidence="1">Uncharacterized protein YjbI with pentapeptide repeats</fullName>
    </submittedName>
</protein>
<dbReference type="PANTHER" id="PTHR42999">
    <property type="entry name" value="ANTIBIOTIC RESISTANCE PROTEIN MCBG"/>
    <property type="match status" value="1"/>
</dbReference>
<sequence length="186" mass="21194">MSEIDLFDQSLEGLQTLQSGKYENCTFRNCHLEGTNLSESEFIDCEFISCDLSNTTLTNTGLKDVRFSNCKLLGLHFEDCNPFLLEVHFEKCQLDLSTFYGLKLPKTRFHQCSLREVDFTESDLSQSSFGGCDLSGATFERTNLTKADLREAEHFNINPNLNTLKKARFSRMDLAGLLTTFDLDIR</sequence>
<accession>A0A3D9L3Z5</accession>
<evidence type="ECO:0000313" key="1">
    <source>
        <dbReference type="EMBL" id="REE00075.1"/>
    </source>
</evidence>
<dbReference type="Pfam" id="PF13599">
    <property type="entry name" value="Pentapeptide_4"/>
    <property type="match status" value="2"/>
</dbReference>
<evidence type="ECO:0000313" key="2">
    <source>
        <dbReference type="Proteomes" id="UP000256779"/>
    </source>
</evidence>
<dbReference type="EMBL" id="QREG01000006">
    <property type="protein sequence ID" value="REE00075.1"/>
    <property type="molecule type" value="Genomic_DNA"/>
</dbReference>